<dbReference type="PROSITE" id="PS50007">
    <property type="entry name" value="PIPLC_X_DOMAIN"/>
    <property type="match status" value="1"/>
</dbReference>
<evidence type="ECO:0000313" key="4">
    <source>
        <dbReference type="Proteomes" id="UP000799429"/>
    </source>
</evidence>
<protein>
    <submittedName>
        <fullName evidence="3">Phosphatidylinositol phospholipase C</fullName>
    </submittedName>
</protein>
<feature type="domain" description="Phosphatidylinositol-specific phospholipase C X" evidence="2">
    <location>
        <begin position="172"/>
        <end position="322"/>
    </location>
</feature>
<evidence type="ECO:0000259" key="2">
    <source>
        <dbReference type="SMART" id="SM00148"/>
    </source>
</evidence>
<feature type="region of interest" description="Disordered" evidence="1">
    <location>
        <begin position="119"/>
        <end position="139"/>
    </location>
</feature>
<dbReference type="GO" id="GO:0008081">
    <property type="term" value="F:phosphoric diester hydrolase activity"/>
    <property type="evidence" value="ECO:0007669"/>
    <property type="project" value="InterPro"/>
</dbReference>
<evidence type="ECO:0000313" key="3">
    <source>
        <dbReference type="EMBL" id="KAF2842539.1"/>
    </source>
</evidence>
<dbReference type="GO" id="GO:0006629">
    <property type="term" value="P:lipid metabolic process"/>
    <property type="evidence" value="ECO:0007669"/>
    <property type="project" value="InterPro"/>
</dbReference>
<dbReference type="Pfam" id="PF00388">
    <property type="entry name" value="PI-PLC-X"/>
    <property type="match status" value="1"/>
</dbReference>
<gene>
    <name evidence="3" type="ORF">M501DRAFT_1013876</name>
</gene>
<dbReference type="InterPro" id="IPR000909">
    <property type="entry name" value="PLipase_C_PInositol-sp_X_dom"/>
</dbReference>
<accession>A0A9P4SHU2</accession>
<dbReference type="InterPro" id="IPR051057">
    <property type="entry name" value="PI-PLC_domain"/>
</dbReference>
<proteinExistence type="predicted"/>
<feature type="compositionally biased region" description="Polar residues" evidence="1">
    <location>
        <begin position="124"/>
        <end position="139"/>
    </location>
</feature>
<sequence length="485" mass="54450">MAPPLTIRNLTAAPLELKLIERYEAPGAPVSAPKLGGGFPLGPLNGPLNSVVNNVTNIASNITQGGPSSPKLAENAKSFHHKDVNIRVDAFKTVKTDIKATERSENEILRLTIESDGQKYRIDTPSSSPSSQTFKPLTQNPRRQYTAVFNSKETFLTVYSSSNLNSWMRELKDETPLSALSIPGTHNSPTCHTALPSVRCQAVGIKEQLDNGIRFFDIRVQPQEPDKKDSDRLILVHGVFPISLTGNKYLRDLIKETEGFLDRNRSETVIISLKREGPGNHTDQQLSRILYDHYAKDENRWYTEARIPKLGEVRHKIVLMRRFAIEDRLKKMHGGKGWGINAENWAYNTPNDTHGDVCVQDFCEVLETENIDKKIKFSRDHLERAGNCLCPLPGSNELAKPSPFYLNFLSASNFWKVGCWPDKIAAKLNPAIVDWLCRNHHTDEKGDGSTGIVVCDWVGDKGDWDLVRCIVGMNSKLELREKNLK</sequence>
<dbReference type="AlphaFoldDB" id="A0A9P4SHU2"/>
<dbReference type="SMART" id="SM00148">
    <property type="entry name" value="PLCXc"/>
    <property type="match status" value="1"/>
</dbReference>
<dbReference type="PANTHER" id="PTHR13593">
    <property type="match status" value="1"/>
</dbReference>
<name>A0A9P4SHU2_9PEZI</name>
<dbReference type="SUPFAM" id="SSF51695">
    <property type="entry name" value="PLC-like phosphodiesterases"/>
    <property type="match status" value="1"/>
</dbReference>
<dbReference type="PANTHER" id="PTHR13593:SF113">
    <property type="entry name" value="SI:DKEY-266F7.9"/>
    <property type="match status" value="1"/>
</dbReference>
<reference evidence="3" key="1">
    <citation type="journal article" date="2020" name="Stud. Mycol.">
        <title>101 Dothideomycetes genomes: a test case for predicting lifestyles and emergence of pathogens.</title>
        <authorList>
            <person name="Haridas S."/>
            <person name="Albert R."/>
            <person name="Binder M."/>
            <person name="Bloem J."/>
            <person name="Labutti K."/>
            <person name="Salamov A."/>
            <person name="Andreopoulos B."/>
            <person name="Baker S."/>
            <person name="Barry K."/>
            <person name="Bills G."/>
            <person name="Bluhm B."/>
            <person name="Cannon C."/>
            <person name="Castanera R."/>
            <person name="Culley D."/>
            <person name="Daum C."/>
            <person name="Ezra D."/>
            <person name="Gonzalez J."/>
            <person name="Henrissat B."/>
            <person name="Kuo A."/>
            <person name="Liang C."/>
            <person name="Lipzen A."/>
            <person name="Lutzoni F."/>
            <person name="Magnuson J."/>
            <person name="Mondo S."/>
            <person name="Nolan M."/>
            <person name="Ohm R."/>
            <person name="Pangilinan J."/>
            <person name="Park H.-J."/>
            <person name="Ramirez L."/>
            <person name="Alfaro M."/>
            <person name="Sun H."/>
            <person name="Tritt A."/>
            <person name="Yoshinaga Y."/>
            <person name="Zwiers L.-H."/>
            <person name="Turgeon B."/>
            <person name="Goodwin S."/>
            <person name="Spatafora J."/>
            <person name="Crous P."/>
            <person name="Grigoriev I."/>
        </authorList>
    </citation>
    <scope>NUCLEOTIDE SEQUENCE</scope>
    <source>
        <strain evidence="3">CBS 101060</strain>
    </source>
</reference>
<dbReference type="OrthoDB" id="1046782at2759"/>
<dbReference type="InterPro" id="IPR017946">
    <property type="entry name" value="PLC-like_Pdiesterase_TIM-brl"/>
</dbReference>
<evidence type="ECO:0000256" key="1">
    <source>
        <dbReference type="SAM" id="MobiDB-lite"/>
    </source>
</evidence>
<organism evidence="3 4">
    <name type="scientific">Patellaria atrata CBS 101060</name>
    <dbReference type="NCBI Taxonomy" id="1346257"/>
    <lineage>
        <taxon>Eukaryota</taxon>
        <taxon>Fungi</taxon>
        <taxon>Dikarya</taxon>
        <taxon>Ascomycota</taxon>
        <taxon>Pezizomycotina</taxon>
        <taxon>Dothideomycetes</taxon>
        <taxon>Dothideomycetes incertae sedis</taxon>
        <taxon>Patellariales</taxon>
        <taxon>Patellariaceae</taxon>
        <taxon>Patellaria</taxon>
    </lineage>
</organism>
<dbReference type="Gene3D" id="3.20.20.190">
    <property type="entry name" value="Phosphatidylinositol (PI) phosphodiesterase"/>
    <property type="match status" value="1"/>
</dbReference>
<keyword evidence="4" id="KW-1185">Reference proteome</keyword>
<dbReference type="CDD" id="cd08586">
    <property type="entry name" value="PI-PLCc_BcPLC_like"/>
    <property type="match status" value="1"/>
</dbReference>
<comment type="caution">
    <text evidence="3">The sequence shown here is derived from an EMBL/GenBank/DDBJ whole genome shotgun (WGS) entry which is preliminary data.</text>
</comment>
<dbReference type="Proteomes" id="UP000799429">
    <property type="component" value="Unassembled WGS sequence"/>
</dbReference>
<dbReference type="EMBL" id="MU006090">
    <property type="protein sequence ID" value="KAF2842539.1"/>
    <property type="molecule type" value="Genomic_DNA"/>
</dbReference>